<keyword evidence="4" id="KW-1185">Reference proteome</keyword>
<keyword evidence="1" id="KW-0812">Transmembrane</keyword>
<gene>
    <name evidence="3" type="ORF">HINF_LOCUS40772</name>
    <name evidence="2" type="ORF">HINF_LOCUS51366</name>
</gene>
<evidence type="ECO:0000313" key="2">
    <source>
        <dbReference type="EMBL" id="CAI9963721.1"/>
    </source>
</evidence>
<accession>A0AA86QPU4</accession>
<evidence type="ECO:0000313" key="4">
    <source>
        <dbReference type="Proteomes" id="UP001642409"/>
    </source>
</evidence>
<keyword evidence="1" id="KW-1133">Transmembrane helix</keyword>
<name>A0AA86QPU4_9EUKA</name>
<reference evidence="3 4" key="2">
    <citation type="submission" date="2024-07" db="EMBL/GenBank/DDBJ databases">
        <authorList>
            <person name="Akdeniz Z."/>
        </authorList>
    </citation>
    <scope>NUCLEOTIDE SEQUENCE [LARGE SCALE GENOMIC DNA]</scope>
</reference>
<dbReference type="EMBL" id="CATOUU010000970">
    <property type="protein sequence ID" value="CAI9963721.1"/>
    <property type="molecule type" value="Genomic_DNA"/>
</dbReference>
<evidence type="ECO:0000313" key="3">
    <source>
        <dbReference type="EMBL" id="CAL6044889.1"/>
    </source>
</evidence>
<evidence type="ECO:0000256" key="1">
    <source>
        <dbReference type="SAM" id="Phobius"/>
    </source>
</evidence>
<sequence>MTIVQAVNISASFAFQSFFIAVHIFETLNYFRVFMFFHYLRFCRFRVVGQFNIIALQNGNTLHTTKCKHRVPYTSGLVFQAQPTFFDNMLEARSFAQIDTTRSSEPSQMLCEVYFCAMVYRQPASAGSNFSYQQQIVRVTRRYSVCVCVSLSSFYTLQQISGRCISVGVRLLVSVVTRSFKHEPSLYQHSEVNQFAQASN</sequence>
<organism evidence="2">
    <name type="scientific">Hexamita inflata</name>
    <dbReference type="NCBI Taxonomy" id="28002"/>
    <lineage>
        <taxon>Eukaryota</taxon>
        <taxon>Metamonada</taxon>
        <taxon>Diplomonadida</taxon>
        <taxon>Hexamitidae</taxon>
        <taxon>Hexamitinae</taxon>
        <taxon>Hexamita</taxon>
    </lineage>
</organism>
<feature type="transmembrane region" description="Helical" evidence="1">
    <location>
        <begin position="6"/>
        <end position="25"/>
    </location>
</feature>
<reference evidence="2" key="1">
    <citation type="submission" date="2023-06" db="EMBL/GenBank/DDBJ databases">
        <authorList>
            <person name="Kurt Z."/>
        </authorList>
    </citation>
    <scope>NUCLEOTIDE SEQUENCE</scope>
</reference>
<proteinExistence type="predicted"/>
<dbReference type="AlphaFoldDB" id="A0AA86QPU4"/>
<dbReference type="Proteomes" id="UP001642409">
    <property type="component" value="Unassembled WGS sequence"/>
</dbReference>
<keyword evidence="1" id="KW-0472">Membrane</keyword>
<dbReference type="EMBL" id="CAXDID020000162">
    <property type="protein sequence ID" value="CAL6044889.1"/>
    <property type="molecule type" value="Genomic_DNA"/>
</dbReference>
<protein>
    <submittedName>
        <fullName evidence="3">Hypothetical_protein</fullName>
    </submittedName>
</protein>
<comment type="caution">
    <text evidence="2">The sequence shown here is derived from an EMBL/GenBank/DDBJ whole genome shotgun (WGS) entry which is preliminary data.</text>
</comment>